<proteinExistence type="predicted"/>
<protein>
    <submittedName>
        <fullName evidence="2">Uncharacterized protein</fullName>
    </submittedName>
</protein>
<organism evidence="2 3">
    <name type="scientific">Butyrivibrio proteoclasticus</name>
    <dbReference type="NCBI Taxonomy" id="43305"/>
    <lineage>
        <taxon>Bacteria</taxon>
        <taxon>Bacillati</taxon>
        <taxon>Bacillota</taxon>
        <taxon>Clostridia</taxon>
        <taxon>Lachnospirales</taxon>
        <taxon>Lachnospiraceae</taxon>
        <taxon>Butyrivibrio</taxon>
    </lineage>
</organism>
<evidence type="ECO:0000313" key="3">
    <source>
        <dbReference type="Proteomes" id="UP000182624"/>
    </source>
</evidence>
<feature type="compositionally biased region" description="Basic and acidic residues" evidence="1">
    <location>
        <begin position="1"/>
        <end position="11"/>
    </location>
</feature>
<name>A0A1I5VUS0_9FIRM</name>
<reference evidence="3" key="1">
    <citation type="submission" date="2016-10" db="EMBL/GenBank/DDBJ databases">
        <authorList>
            <person name="Varghese N."/>
            <person name="Submissions S."/>
        </authorList>
    </citation>
    <scope>NUCLEOTIDE SEQUENCE [LARGE SCALE GENOMIC DNA]</scope>
    <source>
        <strain evidence="3">P18</strain>
    </source>
</reference>
<dbReference type="Proteomes" id="UP000182624">
    <property type="component" value="Unassembled WGS sequence"/>
</dbReference>
<evidence type="ECO:0000256" key="1">
    <source>
        <dbReference type="SAM" id="MobiDB-lite"/>
    </source>
</evidence>
<gene>
    <name evidence="2" type="ORF">SAMN04487928_11928</name>
</gene>
<feature type="region of interest" description="Disordered" evidence="1">
    <location>
        <begin position="1"/>
        <end position="37"/>
    </location>
</feature>
<keyword evidence="3" id="KW-1185">Reference proteome</keyword>
<dbReference type="AlphaFoldDB" id="A0A1I5VUS0"/>
<evidence type="ECO:0000313" key="2">
    <source>
        <dbReference type="EMBL" id="SFQ11232.1"/>
    </source>
</evidence>
<sequence length="63" mass="6762">MIIKNNKHDDDNTPSGSNGDNPDNHDDAGNGNDGTLIIDASCAPQKIAFPQDVNLLNETKRKS</sequence>
<accession>A0A1I5VUS0</accession>
<dbReference type="EMBL" id="FOXO01000019">
    <property type="protein sequence ID" value="SFQ11232.1"/>
    <property type="molecule type" value="Genomic_DNA"/>
</dbReference>